<evidence type="ECO:0000313" key="2">
    <source>
        <dbReference type="Proteomes" id="UP000812966"/>
    </source>
</evidence>
<dbReference type="Proteomes" id="UP000812966">
    <property type="component" value="Unassembled WGS sequence"/>
</dbReference>
<comment type="caution">
    <text evidence="1">The sequence shown here is derived from an EMBL/GenBank/DDBJ whole genome shotgun (WGS) entry which is preliminary data.</text>
</comment>
<name>A0A8K0JG84_9TREE</name>
<evidence type="ECO:0000313" key="1">
    <source>
        <dbReference type="EMBL" id="KAG7527370.1"/>
    </source>
</evidence>
<gene>
    <name evidence="1" type="ORF">FFLO_06998</name>
</gene>
<accession>A0A8K0JG84</accession>
<dbReference type="OrthoDB" id="3204049at2759"/>
<dbReference type="EMBL" id="JABELV010000310">
    <property type="protein sequence ID" value="KAG7527370.1"/>
    <property type="molecule type" value="Genomic_DNA"/>
</dbReference>
<dbReference type="AlphaFoldDB" id="A0A8K0JG84"/>
<sequence length="348" mass="39701">MHLDHQLPWNALARHITLSRSKRDSAFDLDLRVQRSPAQVKAYAHFVHVLSKTIADFARTFQDTGEDHVEAGQNGDLLSSDLVEYPEKFGLGPYMTNSLRSNPLCEEYRHIEYWIQRARSPQGEDGEEPSTYTTADADLADAVKMLLTIAARAGVDENAEDEESETMAREATRALLRLARHRDVPLMYLAGLHWGHGFGFDLAPLTALEIYLLINTIERTIINRKPPVVRTSAGEKVVLPKIGEEILTRTQAFERFIGNAMCDYDYPAQNVMHEAFWRELGWDRDEKSRTDPLVQVPGSLQPYLRACFRLLCVYHLMRTNAEPSVDMDAVWKEMVDGVFVWWGSAMIY</sequence>
<organism evidence="1 2">
    <name type="scientific">Filobasidium floriforme</name>
    <dbReference type="NCBI Taxonomy" id="5210"/>
    <lineage>
        <taxon>Eukaryota</taxon>
        <taxon>Fungi</taxon>
        <taxon>Dikarya</taxon>
        <taxon>Basidiomycota</taxon>
        <taxon>Agaricomycotina</taxon>
        <taxon>Tremellomycetes</taxon>
        <taxon>Filobasidiales</taxon>
        <taxon>Filobasidiaceae</taxon>
        <taxon>Filobasidium</taxon>
    </lineage>
</organism>
<reference evidence="1" key="1">
    <citation type="submission" date="2020-04" db="EMBL/GenBank/DDBJ databases">
        <title>Analysis of mating type loci in Filobasidium floriforme.</title>
        <authorList>
            <person name="Nowrousian M."/>
        </authorList>
    </citation>
    <scope>NUCLEOTIDE SEQUENCE</scope>
    <source>
        <strain evidence="1">CBS 6242</strain>
    </source>
</reference>
<proteinExistence type="predicted"/>
<protein>
    <submittedName>
        <fullName evidence="1">Uncharacterized protein</fullName>
    </submittedName>
</protein>
<keyword evidence="2" id="KW-1185">Reference proteome</keyword>